<keyword evidence="1" id="KW-1133">Transmembrane helix</keyword>
<accession>A0A8D8ZC42</accession>
<sequence>MVQDRYLPIKKRKKKRISCSHGDLERKYNNFQTVQKIFECSYGANHSVITLFSLYKYANFCTFCILQIEVMRVQISREVFTNKLFVLLTGLSLLFQMFSLLKLQR</sequence>
<keyword evidence="1" id="KW-0472">Membrane</keyword>
<proteinExistence type="predicted"/>
<feature type="transmembrane region" description="Helical" evidence="1">
    <location>
        <begin position="84"/>
        <end position="101"/>
    </location>
</feature>
<dbReference type="EMBL" id="HBUF01462020">
    <property type="protein sequence ID" value="CAG6744205.1"/>
    <property type="molecule type" value="Transcribed_RNA"/>
</dbReference>
<evidence type="ECO:0008006" key="3">
    <source>
        <dbReference type="Google" id="ProtNLM"/>
    </source>
</evidence>
<protein>
    <recommendedName>
        <fullName evidence="3">Transmembrane protein</fullName>
    </recommendedName>
</protein>
<evidence type="ECO:0000313" key="2">
    <source>
        <dbReference type="EMBL" id="CAG6744205.1"/>
    </source>
</evidence>
<keyword evidence="1" id="KW-0812">Transmembrane</keyword>
<evidence type="ECO:0000256" key="1">
    <source>
        <dbReference type="SAM" id="Phobius"/>
    </source>
</evidence>
<reference evidence="2" key="1">
    <citation type="submission" date="2021-05" db="EMBL/GenBank/DDBJ databases">
        <authorList>
            <person name="Alioto T."/>
            <person name="Alioto T."/>
            <person name="Gomez Garrido J."/>
        </authorList>
    </citation>
    <scope>NUCLEOTIDE SEQUENCE</scope>
</reference>
<name>A0A8D8ZC42_9HEMI</name>
<organism evidence="2">
    <name type="scientific">Cacopsylla melanoneura</name>
    <dbReference type="NCBI Taxonomy" id="428564"/>
    <lineage>
        <taxon>Eukaryota</taxon>
        <taxon>Metazoa</taxon>
        <taxon>Ecdysozoa</taxon>
        <taxon>Arthropoda</taxon>
        <taxon>Hexapoda</taxon>
        <taxon>Insecta</taxon>
        <taxon>Pterygota</taxon>
        <taxon>Neoptera</taxon>
        <taxon>Paraneoptera</taxon>
        <taxon>Hemiptera</taxon>
        <taxon>Sternorrhyncha</taxon>
        <taxon>Psylloidea</taxon>
        <taxon>Psyllidae</taxon>
        <taxon>Psyllinae</taxon>
        <taxon>Cacopsylla</taxon>
    </lineage>
</organism>
<dbReference type="AlphaFoldDB" id="A0A8D8ZC42"/>